<evidence type="ECO:0000256" key="1">
    <source>
        <dbReference type="SAM" id="Phobius"/>
    </source>
</evidence>
<protein>
    <submittedName>
        <fullName evidence="2">Uncharacterized protein</fullName>
    </submittedName>
</protein>
<feature type="transmembrane region" description="Helical" evidence="1">
    <location>
        <begin position="7"/>
        <end position="27"/>
    </location>
</feature>
<comment type="caution">
    <text evidence="2">The sequence shown here is derived from an EMBL/GenBank/DDBJ whole genome shotgun (WGS) entry which is preliminary data.</text>
</comment>
<gene>
    <name evidence="2" type="ORF">J2T19_002415</name>
</gene>
<organism evidence="2 3">
    <name type="scientific">Paenibacillus tundrae</name>
    <dbReference type="NCBI Taxonomy" id="528187"/>
    <lineage>
        <taxon>Bacteria</taxon>
        <taxon>Bacillati</taxon>
        <taxon>Bacillota</taxon>
        <taxon>Bacilli</taxon>
        <taxon>Bacillales</taxon>
        <taxon>Paenibacillaceae</taxon>
        <taxon>Paenibacillus</taxon>
    </lineage>
</organism>
<evidence type="ECO:0000313" key="2">
    <source>
        <dbReference type="EMBL" id="MDQ0170967.1"/>
    </source>
</evidence>
<dbReference type="Proteomes" id="UP001233836">
    <property type="component" value="Unassembled WGS sequence"/>
</dbReference>
<name>A0ABT9WCK0_9BACL</name>
<keyword evidence="1" id="KW-1133">Transmembrane helix</keyword>
<reference evidence="2 3" key="1">
    <citation type="submission" date="2023-07" db="EMBL/GenBank/DDBJ databases">
        <title>Sorghum-associated microbial communities from plants grown in Nebraska, USA.</title>
        <authorList>
            <person name="Schachtman D."/>
        </authorList>
    </citation>
    <scope>NUCLEOTIDE SEQUENCE [LARGE SCALE GENOMIC DNA]</scope>
    <source>
        <strain evidence="2 3">DS1314</strain>
    </source>
</reference>
<feature type="transmembrane region" description="Helical" evidence="1">
    <location>
        <begin position="33"/>
        <end position="53"/>
    </location>
</feature>
<keyword evidence="1" id="KW-0812">Transmembrane</keyword>
<proteinExistence type="predicted"/>
<keyword evidence="3" id="KW-1185">Reference proteome</keyword>
<accession>A0ABT9WCK0</accession>
<dbReference type="RefSeq" id="WP_307215910.1">
    <property type="nucleotide sequence ID" value="NZ_JAUSTI010000005.1"/>
</dbReference>
<sequence length="61" mass="6485">MKLDKDIGISLGFLAGTTFGSGVAFLFRLQSYGVMGSVAIFGMIGAFAGLFIAKYGLRMNR</sequence>
<keyword evidence="1" id="KW-0472">Membrane</keyword>
<evidence type="ECO:0000313" key="3">
    <source>
        <dbReference type="Proteomes" id="UP001233836"/>
    </source>
</evidence>
<dbReference type="EMBL" id="JAUSTI010000005">
    <property type="protein sequence ID" value="MDQ0170967.1"/>
    <property type="molecule type" value="Genomic_DNA"/>
</dbReference>